<accession>A0ABN5W678</accession>
<sequence>MKNKQNLNKNIKFREENEQMNKLTREDYKNMEKKMRNDKIFEDKKHTNKISKLLQKRHDREASIIKKQYPQLSNKEIDRILVDYREYQNLISATDNLMDFPINYEDSNIHKFITKDDIEDLKLAIEEITSFVEKLEEY</sequence>
<proteinExistence type="predicted"/>
<evidence type="ECO:0000313" key="2">
    <source>
        <dbReference type="Proteomes" id="UP000274772"/>
    </source>
</evidence>
<reference evidence="1 2" key="1">
    <citation type="submission" date="2018-05" db="EMBL/GenBank/DDBJ databases">
        <title>Complete genome sequencing of three human clinical isolates of Staphylococcus caprae reveals virulence factors similar to those of S. epidermidis and S. capitis.</title>
        <authorList>
            <person name="Watanabe S."/>
            <person name="Cui L."/>
        </authorList>
    </citation>
    <scope>NUCLEOTIDE SEQUENCE [LARGE SCALE GENOMIC DNA]</scope>
    <source>
        <strain evidence="1 2">JMUB590</strain>
    </source>
</reference>
<dbReference type="Proteomes" id="UP000274772">
    <property type="component" value="Chromosome"/>
</dbReference>
<name>A0ABN5W678_9STAP</name>
<keyword evidence="2" id="KW-1185">Reference proteome</keyword>
<dbReference type="RefSeq" id="WP_126502023.1">
    <property type="nucleotide sequence ID" value="NZ_AP018586.1"/>
</dbReference>
<evidence type="ECO:0008006" key="3">
    <source>
        <dbReference type="Google" id="ProtNLM"/>
    </source>
</evidence>
<organism evidence="1 2">
    <name type="scientific">Staphylococcus caprae</name>
    <dbReference type="NCBI Taxonomy" id="29380"/>
    <lineage>
        <taxon>Bacteria</taxon>
        <taxon>Bacillati</taxon>
        <taxon>Bacillota</taxon>
        <taxon>Bacilli</taxon>
        <taxon>Bacillales</taxon>
        <taxon>Staphylococcaceae</taxon>
        <taxon>Staphylococcus</taxon>
    </lineage>
</organism>
<dbReference type="EMBL" id="AP018586">
    <property type="protein sequence ID" value="BBD93558.1"/>
    <property type="molecule type" value="Genomic_DNA"/>
</dbReference>
<protein>
    <recommendedName>
        <fullName evidence="3">Pathogenicity island protein</fullName>
    </recommendedName>
</protein>
<evidence type="ECO:0000313" key="1">
    <source>
        <dbReference type="EMBL" id="BBD93558.1"/>
    </source>
</evidence>
<gene>
    <name evidence="1" type="ORF">JMUB590_2521</name>
</gene>